<dbReference type="PANTHER" id="PTHR43284:SF1">
    <property type="entry name" value="ASPARAGINE SYNTHETASE"/>
    <property type="match status" value="1"/>
</dbReference>
<dbReference type="InterPro" id="IPR051786">
    <property type="entry name" value="ASN_synthetase/amidase"/>
</dbReference>
<accession>A0A4R3YBM2</accession>
<organism evidence="10 11">
    <name type="scientific">Sulfurirhabdus autotrophica</name>
    <dbReference type="NCBI Taxonomy" id="1706046"/>
    <lineage>
        <taxon>Bacteria</taxon>
        <taxon>Pseudomonadati</taxon>
        <taxon>Pseudomonadota</taxon>
        <taxon>Betaproteobacteria</taxon>
        <taxon>Nitrosomonadales</taxon>
        <taxon>Sulfuricellaceae</taxon>
        <taxon>Sulfurirhabdus</taxon>
    </lineage>
</organism>
<sequence>MKGMCGWIGTKEAIPDTRKITNSLVVSMSGELKDSVQALYGARDGMAGWSEMGQASCYEIDSLKVVVVGNVHWKSEALNRLSLETSPAAAVANAFSTSSKAFLEEMHGAFCVAIMDEQADRVLIAIDRLGIYPLCYSLQRENFVFATSTDGVVAHPEISNEIDPQAVFNYLFFHMVPSPGSIYKQVFKLLPGQYAFFQNGKIETDFYWHLKYADSGRSLISERKERLKSLLNKAVKKAVIDEKAGAFLSGGTDSSTVAGVLTETLHKPAETFSIGFEADGYDEMEFARITSRHFGTHPHEYYVTAQDVVDAIPMIARAYDEPFGNASAVPTYFCAKRAKEQGIRVMLAGDGGDEIFGGNARYAKQKIFEAYFMLPALLRDSVLEPIMFGLPGIEHIPPLRKLKSYISQARVPLPDRLESYNFLHRASLDEIFTSEFLEQVNSQVPDELLRTEYGRTDATASTNRMLHLDLKFTLADNDLRKVNRMCQLAGVEVQYPLLDEEIVMFAAQLPPALKVKGLKLRYFFKEALKGFLPKETLTKSKQGFGLPFGVWMQTYPPLQKLAYDSLKSLRERGYIRPEYIDGLIEQHRSGHAAYFGVMIWVLMMLEQWLQHHQTKAV</sequence>
<comment type="catalytic activity">
    <reaction evidence="6">
        <text>L-aspartate + L-glutamine + ATP + H2O = L-asparagine + L-glutamate + AMP + diphosphate + H(+)</text>
        <dbReference type="Rhea" id="RHEA:12228"/>
        <dbReference type="ChEBI" id="CHEBI:15377"/>
        <dbReference type="ChEBI" id="CHEBI:15378"/>
        <dbReference type="ChEBI" id="CHEBI:29985"/>
        <dbReference type="ChEBI" id="CHEBI:29991"/>
        <dbReference type="ChEBI" id="CHEBI:30616"/>
        <dbReference type="ChEBI" id="CHEBI:33019"/>
        <dbReference type="ChEBI" id="CHEBI:58048"/>
        <dbReference type="ChEBI" id="CHEBI:58359"/>
        <dbReference type="ChEBI" id="CHEBI:456215"/>
        <dbReference type="EC" id="6.3.5.4"/>
    </reaction>
</comment>
<dbReference type="InterPro" id="IPR001962">
    <property type="entry name" value="Asn_synthase"/>
</dbReference>
<dbReference type="Gene3D" id="3.60.20.10">
    <property type="entry name" value="Glutamine Phosphoribosylpyrophosphate, subunit 1, domain 1"/>
    <property type="match status" value="1"/>
</dbReference>
<evidence type="ECO:0000259" key="8">
    <source>
        <dbReference type="Pfam" id="PF00733"/>
    </source>
</evidence>
<dbReference type="GO" id="GO:0006529">
    <property type="term" value="P:asparagine biosynthetic process"/>
    <property type="evidence" value="ECO:0007669"/>
    <property type="project" value="InterPro"/>
</dbReference>
<feature type="site" description="Important for beta-aspartyl-AMP intermediate formation" evidence="7">
    <location>
        <position position="350"/>
    </location>
</feature>
<dbReference type="Pfam" id="PF00733">
    <property type="entry name" value="Asn_synthase"/>
    <property type="match status" value="1"/>
</dbReference>
<dbReference type="InterPro" id="IPR017932">
    <property type="entry name" value="GATase_2_dom"/>
</dbReference>
<dbReference type="GO" id="GO:0005829">
    <property type="term" value="C:cytosol"/>
    <property type="evidence" value="ECO:0007669"/>
    <property type="project" value="TreeGrafter"/>
</dbReference>
<evidence type="ECO:0000313" key="10">
    <source>
        <dbReference type="EMBL" id="TCV88144.1"/>
    </source>
</evidence>
<reference evidence="10 11" key="1">
    <citation type="submission" date="2019-03" db="EMBL/GenBank/DDBJ databases">
        <title>Genomic Encyclopedia of Type Strains, Phase IV (KMG-IV): sequencing the most valuable type-strain genomes for metagenomic binning, comparative biology and taxonomic classification.</title>
        <authorList>
            <person name="Goeker M."/>
        </authorList>
    </citation>
    <scope>NUCLEOTIDE SEQUENCE [LARGE SCALE GENOMIC DNA]</scope>
    <source>
        <strain evidence="10 11">DSM 100309</strain>
    </source>
</reference>
<evidence type="ECO:0000256" key="4">
    <source>
        <dbReference type="ARBA" id="ARBA00022741"/>
    </source>
</evidence>
<dbReference type="CDD" id="cd01991">
    <property type="entry name" value="Asn_synthase_B_C"/>
    <property type="match status" value="1"/>
</dbReference>
<dbReference type="OrthoDB" id="9763290at2"/>
<name>A0A4R3YBM2_9PROT</name>
<dbReference type="PANTHER" id="PTHR43284">
    <property type="entry name" value="ASPARAGINE SYNTHETASE (GLUTAMINE-HYDROLYZING)"/>
    <property type="match status" value="1"/>
</dbReference>
<dbReference type="Proteomes" id="UP000295367">
    <property type="component" value="Unassembled WGS sequence"/>
</dbReference>
<evidence type="ECO:0000256" key="7">
    <source>
        <dbReference type="PIRSR" id="PIRSR001589-3"/>
    </source>
</evidence>
<dbReference type="GO" id="GO:0005524">
    <property type="term" value="F:ATP binding"/>
    <property type="evidence" value="ECO:0007669"/>
    <property type="project" value="UniProtKB-KW"/>
</dbReference>
<proteinExistence type="inferred from homology"/>
<evidence type="ECO:0000256" key="6">
    <source>
        <dbReference type="ARBA" id="ARBA00048741"/>
    </source>
</evidence>
<evidence type="ECO:0000256" key="2">
    <source>
        <dbReference type="ARBA" id="ARBA00005752"/>
    </source>
</evidence>
<dbReference type="InterPro" id="IPR014729">
    <property type="entry name" value="Rossmann-like_a/b/a_fold"/>
</dbReference>
<dbReference type="RefSeq" id="WP_124945775.1">
    <property type="nucleotide sequence ID" value="NZ_BHVT01000019.1"/>
</dbReference>
<dbReference type="SUPFAM" id="SSF56235">
    <property type="entry name" value="N-terminal nucleophile aminohydrolases (Ntn hydrolases)"/>
    <property type="match status" value="1"/>
</dbReference>
<dbReference type="GO" id="GO:0004066">
    <property type="term" value="F:asparagine synthase (glutamine-hydrolyzing) activity"/>
    <property type="evidence" value="ECO:0007669"/>
    <property type="project" value="UniProtKB-EC"/>
</dbReference>
<dbReference type="InterPro" id="IPR006426">
    <property type="entry name" value="Asn_synth_AEB"/>
</dbReference>
<evidence type="ECO:0000313" key="11">
    <source>
        <dbReference type="Proteomes" id="UP000295367"/>
    </source>
</evidence>
<dbReference type="AlphaFoldDB" id="A0A4R3YBM2"/>
<dbReference type="EMBL" id="SMCO01000004">
    <property type="protein sequence ID" value="TCV88144.1"/>
    <property type="molecule type" value="Genomic_DNA"/>
</dbReference>
<dbReference type="SUPFAM" id="SSF52402">
    <property type="entry name" value="Adenine nucleotide alpha hydrolases-like"/>
    <property type="match status" value="1"/>
</dbReference>
<dbReference type="Pfam" id="PF13537">
    <property type="entry name" value="GATase_7"/>
    <property type="match status" value="1"/>
</dbReference>
<comment type="caution">
    <text evidence="10">The sequence shown here is derived from an EMBL/GenBank/DDBJ whole genome shotgun (WGS) entry which is preliminary data.</text>
</comment>
<comment type="pathway">
    <text evidence="1">Amino-acid biosynthesis; L-asparagine biosynthesis; L-asparagine from L-aspartate (L-Gln route): step 1/1.</text>
</comment>
<dbReference type="InterPro" id="IPR029055">
    <property type="entry name" value="Ntn_hydrolases_N"/>
</dbReference>
<evidence type="ECO:0000259" key="9">
    <source>
        <dbReference type="Pfam" id="PF13537"/>
    </source>
</evidence>
<feature type="domain" description="Asparagine synthetase" evidence="8">
    <location>
        <begin position="227"/>
        <end position="610"/>
    </location>
</feature>
<protein>
    <recommendedName>
        <fullName evidence="3">asparagine synthase (glutamine-hydrolyzing)</fullName>
        <ecNumber evidence="3">6.3.5.4</ecNumber>
    </recommendedName>
</protein>
<comment type="similarity">
    <text evidence="2">Belongs to the asparagine synthetase family.</text>
</comment>
<keyword evidence="5" id="KW-0067">ATP-binding</keyword>
<keyword evidence="11" id="KW-1185">Reference proteome</keyword>
<keyword evidence="4" id="KW-0547">Nucleotide-binding</keyword>
<evidence type="ECO:0000256" key="5">
    <source>
        <dbReference type="ARBA" id="ARBA00022840"/>
    </source>
</evidence>
<dbReference type="Gene3D" id="3.40.50.620">
    <property type="entry name" value="HUPs"/>
    <property type="match status" value="1"/>
</dbReference>
<feature type="domain" description="Glutamine amidotransferase type-2" evidence="9">
    <location>
        <begin position="90"/>
        <end position="149"/>
    </location>
</feature>
<dbReference type="PIRSF" id="PIRSF001589">
    <property type="entry name" value="Asn_synthetase_glu-h"/>
    <property type="match status" value="1"/>
</dbReference>
<dbReference type="EC" id="6.3.5.4" evidence="3"/>
<gene>
    <name evidence="10" type="ORF">EDC63_104101</name>
</gene>
<evidence type="ECO:0000256" key="1">
    <source>
        <dbReference type="ARBA" id="ARBA00005187"/>
    </source>
</evidence>
<evidence type="ECO:0000256" key="3">
    <source>
        <dbReference type="ARBA" id="ARBA00012737"/>
    </source>
</evidence>